<dbReference type="SMART" id="SM00342">
    <property type="entry name" value="HTH_ARAC"/>
    <property type="match status" value="1"/>
</dbReference>
<dbReference type="InterPro" id="IPR050204">
    <property type="entry name" value="AraC_XylS_family_regulators"/>
</dbReference>
<evidence type="ECO:0000259" key="4">
    <source>
        <dbReference type="PROSITE" id="PS01124"/>
    </source>
</evidence>
<keyword evidence="1" id="KW-0805">Transcription regulation</keyword>
<dbReference type="AlphaFoldDB" id="A0A562UN23"/>
<reference evidence="5 6" key="1">
    <citation type="submission" date="2019-07" db="EMBL/GenBank/DDBJ databases">
        <title>Genomic Encyclopedia of Archaeal and Bacterial Type Strains, Phase II (KMG-II): from individual species to whole genera.</title>
        <authorList>
            <person name="Goeker M."/>
        </authorList>
    </citation>
    <scope>NUCLEOTIDE SEQUENCE [LARGE SCALE GENOMIC DNA]</scope>
    <source>
        <strain evidence="5 6">ATCC BAA-2084</strain>
    </source>
</reference>
<keyword evidence="6" id="KW-1185">Reference proteome</keyword>
<accession>A0A562UN23</accession>
<dbReference type="GO" id="GO:0003700">
    <property type="term" value="F:DNA-binding transcription factor activity"/>
    <property type="evidence" value="ECO:0007669"/>
    <property type="project" value="InterPro"/>
</dbReference>
<keyword evidence="3" id="KW-0804">Transcription</keyword>
<dbReference type="Gene3D" id="1.10.10.60">
    <property type="entry name" value="Homeodomain-like"/>
    <property type="match status" value="1"/>
</dbReference>
<sequence length="259" mass="29189">MNAFHEDTFWPGWMHLRLKLLETQRWQLKATGRDWFETGKATVFGPTSGAVKTRAESGVVVGAGITPVGWLALNLQSARHWADRVGPADQAGFRAIDALHSRAMELDDDEDVKDLFDEYFREQINTQQRGLEMVEKIMQALLDANRTRIGDLAQGVAVSERTFQRLCAEAFGFAPRLLLRRARFLRSLAAIREVDPAERSAAIDESYTDYSHFIRDSHKFLGKSPRAFLEGQSQMAVKSLEYRRKVLGQSTQALTSAGD</sequence>
<protein>
    <submittedName>
        <fullName evidence="5">AraC-like DNA-binding protein</fullName>
    </submittedName>
</protein>
<dbReference type="Proteomes" id="UP000320547">
    <property type="component" value="Unassembled WGS sequence"/>
</dbReference>
<feature type="domain" description="HTH araC/xylS-type" evidence="4">
    <location>
        <begin position="132"/>
        <end position="231"/>
    </location>
</feature>
<evidence type="ECO:0000313" key="5">
    <source>
        <dbReference type="EMBL" id="TWJ07008.1"/>
    </source>
</evidence>
<evidence type="ECO:0000256" key="2">
    <source>
        <dbReference type="ARBA" id="ARBA00023125"/>
    </source>
</evidence>
<evidence type="ECO:0000313" key="6">
    <source>
        <dbReference type="Proteomes" id="UP000320547"/>
    </source>
</evidence>
<dbReference type="PANTHER" id="PTHR46796">
    <property type="entry name" value="HTH-TYPE TRANSCRIPTIONAL ACTIVATOR RHAS-RELATED"/>
    <property type="match status" value="1"/>
</dbReference>
<evidence type="ECO:0000256" key="3">
    <source>
        <dbReference type="ARBA" id="ARBA00023163"/>
    </source>
</evidence>
<dbReference type="PROSITE" id="PS01124">
    <property type="entry name" value="HTH_ARAC_FAMILY_2"/>
    <property type="match status" value="1"/>
</dbReference>
<dbReference type="GO" id="GO:0043565">
    <property type="term" value="F:sequence-specific DNA binding"/>
    <property type="evidence" value="ECO:0007669"/>
    <property type="project" value="InterPro"/>
</dbReference>
<keyword evidence="2 5" id="KW-0238">DNA-binding</keyword>
<dbReference type="STRING" id="476157.GCA_001663155_01229"/>
<dbReference type="Pfam" id="PF12833">
    <property type="entry name" value="HTH_18"/>
    <property type="match status" value="1"/>
</dbReference>
<gene>
    <name evidence="5" type="ORF">JN10_2554</name>
</gene>
<evidence type="ECO:0000256" key="1">
    <source>
        <dbReference type="ARBA" id="ARBA00023015"/>
    </source>
</evidence>
<dbReference type="EMBL" id="VLLK01000002">
    <property type="protein sequence ID" value="TWJ07008.1"/>
    <property type="molecule type" value="Genomic_DNA"/>
</dbReference>
<proteinExistence type="predicted"/>
<organism evidence="5 6">
    <name type="scientific">Altererythrobacter ishigakiensis</name>
    <dbReference type="NCBI Taxonomy" id="476157"/>
    <lineage>
        <taxon>Bacteria</taxon>
        <taxon>Pseudomonadati</taxon>
        <taxon>Pseudomonadota</taxon>
        <taxon>Alphaproteobacteria</taxon>
        <taxon>Sphingomonadales</taxon>
        <taxon>Erythrobacteraceae</taxon>
        <taxon>Altererythrobacter</taxon>
    </lineage>
</organism>
<dbReference type="InterPro" id="IPR018060">
    <property type="entry name" value="HTH_AraC"/>
</dbReference>
<comment type="caution">
    <text evidence="5">The sequence shown here is derived from an EMBL/GenBank/DDBJ whole genome shotgun (WGS) entry which is preliminary data.</text>
</comment>
<name>A0A562UN23_9SPHN</name>